<feature type="compositionally biased region" description="Polar residues" evidence="7">
    <location>
        <begin position="61"/>
        <end position="90"/>
    </location>
</feature>
<dbReference type="PANTHER" id="PTHR15348:SF0">
    <property type="entry name" value="PROTEIN DEAD RINGER"/>
    <property type="match status" value="1"/>
</dbReference>
<reference evidence="11" key="1">
    <citation type="journal article" date="2016" name="Nat. Biotechnol.">
        <title>Sequencing wild and cultivated cassava and related species reveals extensive interspecific hybridization and genetic diversity.</title>
        <authorList>
            <person name="Bredeson J.V."/>
            <person name="Lyons J.B."/>
            <person name="Prochnik S.E."/>
            <person name="Wu G.A."/>
            <person name="Ha C.M."/>
            <person name="Edsinger-Gonzales E."/>
            <person name="Grimwood J."/>
            <person name="Schmutz J."/>
            <person name="Rabbi I.Y."/>
            <person name="Egesi C."/>
            <person name="Nauluvula P."/>
            <person name="Lebot V."/>
            <person name="Ndunguru J."/>
            <person name="Mkamilo G."/>
            <person name="Bart R.S."/>
            <person name="Setter T.L."/>
            <person name="Gleadow R.M."/>
            <person name="Kulakow P."/>
            <person name="Ferguson M.E."/>
            <person name="Rounsley S."/>
            <person name="Rokhsar D.S."/>
        </authorList>
    </citation>
    <scope>NUCLEOTIDE SEQUENCE [LARGE SCALE GENOMIC DNA]</scope>
    <source>
        <strain evidence="11">cv. AM560-2</strain>
    </source>
</reference>
<keyword evidence="2" id="KW-0238">DNA-binding</keyword>
<feature type="region of interest" description="Disordered" evidence="7">
    <location>
        <begin position="1"/>
        <end position="285"/>
    </location>
</feature>
<evidence type="ECO:0000256" key="2">
    <source>
        <dbReference type="ARBA" id="ARBA00023125"/>
    </source>
</evidence>
<dbReference type="AlphaFoldDB" id="A0A2C9WL89"/>
<name>A0A2C9WL89_MANES</name>
<feature type="compositionally biased region" description="Polar residues" evidence="7">
    <location>
        <begin position="494"/>
        <end position="505"/>
    </location>
</feature>
<feature type="compositionally biased region" description="Polar residues" evidence="7">
    <location>
        <begin position="365"/>
        <end position="375"/>
    </location>
</feature>
<keyword evidence="1" id="KW-0805">Transcription regulation</keyword>
<evidence type="ECO:0000313" key="11">
    <source>
        <dbReference type="Proteomes" id="UP000091857"/>
    </source>
</evidence>
<dbReference type="Proteomes" id="UP000091857">
    <property type="component" value="Chromosome 1"/>
</dbReference>
<keyword evidence="3" id="KW-0804">Transcription</keyword>
<protein>
    <recommendedName>
        <fullName evidence="12">ARID domain-containing protein</fullName>
    </recommendedName>
</protein>
<feature type="compositionally biased region" description="Basic and acidic residues" evidence="7">
    <location>
        <begin position="268"/>
        <end position="283"/>
    </location>
</feature>
<organism evidence="10 11">
    <name type="scientific">Manihot esculenta</name>
    <name type="common">Cassava</name>
    <name type="synonym">Jatropha manihot</name>
    <dbReference type="NCBI Taxonomy" id="3983"/>
    <lineage>
        <taxon>Eukaryota</taxon>
        <taxon>Viridiplantae</taxon>
        <taxon>Streptophyta</taxon>
        <taxon>Embryophyta</taxon>
        <taxon>Tracheophyta</taxon>
        <taxon>Spermatophyta</taxon>
        <taxon>Magnoliopsida</taxon>
        <taxon>eudicotyledons</taxon>
        <taxon>Gunneridae</taxon>
        <taxon>Pentapetalae</taxon>
        <taxon>rosids</taxon>
        <taxon>fabids</taxon>
        <taxon>Malpighiales</taxon>
        <taxon>Euphorbiaceae</taxon>
        <taxon>Crotonoideae</taxon>
        <taxon>Manihoteae</taxon>
        <taxon>Manihot</taxon>
    </lineage>
</organism>
<evidence type="ECO:0000256" key="7">
    <source>
        <dbReference type="SAM" id="MobiDB-lite"/>
    </source>
</evidence>
<dbReference type="EMBL" id="CM004387">
    <property type="protein sequence ID" value="OAY61023.1"/>
    <property type="molecule type" value="Genomic_DNA"/>
</dbReference>
<evidence type="ECO:0000313" key="10">
    <source>
        <dbReference type="EMBL" id="OAY61023.1"/>
    </source>
</evidence>
<feature type="region of interest" description="Disordered" evidence="7">
    <location>
        <begin position="494"/>
        <end position="514"/>
    </location>
</feature>
<dbReference type="GO" id="GO:0006357">
    <property type="term" value="P:regulation of transcription by RNA polymerase II"/>
    <property type="evidence" value="ECO:0000318"/>
    <property type="project" value="GO_Central"/>
</dbReference>
<comment type="similarity">
    <text evidence="5 6">Belongs to the small heat shock protein (HSP20) family.</text>
</comment>
<dbReference type="Gene3D" id="2.60.40.790">
    <property type="match status" value="1"/>
</dbReference>
<dbReference type="CDD" id="cd16100">
    <property type="entry name" value="ARID"/>
    <property type="match status" value="1"/>
</dbReference>
<evidence type="ECO:0000256" key="5">
    <source>
        <dbReference type="PROSITE-ProRule" id="PRU00285"/>
    </source>
</evidence>
<dbReference type="STRING" id="3983.A0A2C9WL89"/>
<sequence length="685" mass="75685">MGNATENEDESARPLLHPPASDMPIESQLVPAEQLDHASPTHPVPMDQDEPSAIPHVNNVELKSSPQHSHSETPSSDNGLELKSNLQKPQTEAALTDDMVTDPPQSQCHAAANDNSAEFKANIQQPQAVTDANDNSKELRTNIEQPQAETVLHGDNMELKTSPQNPQAEAAPNANDVNLRSSPKQHHTESVESDDRSVELKTSPQVEAAPNDNDVNLRSSPKQHQTGAAASDKSVELKSVSHEHSQGSPYPIPLDDERGLLKPGTEPIAERRPEANETSDYKSKTCSIVGTTISTCHLETYKSTPDAKVEPSEASENKSGHHAGTLTIEENEPATPHAGSSSIKTERENKRESKNVKDKTDIATPESNGNSSSKYSFLLDDDHDGNESGAEEEQWAFMKELENFFRERSMEFKPPKFYGEGLNCLKLWRAVMRLGGYDKVTSCKLWRQVGESFKPPKTCTTVSWTFRGFYEKALLDYERHKTCGGELSIPLASNSEPMNVDNQPPGSGRARRDAAARAMQGWHSQRLLGNGEVSDPIIKDKNSPSLQKREKQLKSLSLLKRKKPSYMEHAVKAARTKTSKPQLDVEVIDLGPPADWVKVNVQRTKDCFEVYALVPGLLREEVRVQSDPAGRLVISGEPEHPENPWGVTPFRKVVSLPSRIDPHQTSAVVTLHGQLFVRVPYEQSE</sequence>
<dbReference type="GO" id="GO:0003677">
    <property type="term" value="F:DNA binding"/>
    <property type="evidence" value="ECO:0000318"/>
    <property type="project" value="GO_Central"/>
</dbReference>
<evidence type="ECO:0000256" key="4">
    <source>
        <dbReference type="ARBA" id="ARBA00023242"/>
    </source>
</evidence>
<evidence type="ECO:0000259" key="8">
    <source>
        <dbReference type="PROSITE" id="PS01031"/>
    </source>
</evidence>
<dbReference type="Pfam" id="PF00011">
    <property type="entry name" value="HSP20"/>
    <property type="match status" value="1"/>
</dbReference>
<dbReference type="PROSITE" id="PS01031">
    <property type="entry name" value="SHSP"/>
    <property type="match status" value="1"/>
</dbReference>
<feature type="compositionally biased region" description="Low complexity" evidence="7">
    <location>
        <begin position="163"/>
        <end position="175"/>
    </location>
</feature>
<dbReference type="SMART" id="SM00501">
    <property type="entry name" value="BRIGHT"/>
    <property type="match status" value="1"/>
</dbReference>
<feature type="domain" description="ARID" evidence="9">
    <location>
        <begin position="391"/>
        <end position="482"/>
    </location>
</feature>
<feature type="compositionally biased region" description="Polar residues" evidence="7">
    <location>
        <begin position="103"/>
        <end position="133"/>
    </location>
</feature>
<comment type="caution">
    <text evidence="10">The sequence shown here is derived from an EMBL/GenBank/DDBJ whole genome shotgun (WGS) entry which is preliminary data.</text>
</comment>
<dbReference type="FunFam" id="1.10.150.60:FF:000009">
    <property type="entry name" value="AT-rich interactive domain-containing protein 3"/>
    <property type="match status" value="1"/>
</dbReference>
<feature type="region of interest" description="Disordered" evidence="7">
    <location>
        <begin position="298"/>
        <end position="392"/>
    </location>
</feature>
<dbReference type="InterPro" id="IPR001606">
    <property type="entry name" value="ARID_dom"/>
</dbReference>
<dbReference type="Gramene" id="Manes.01G157900.1.v8.1">
    <property type="protein sequence ID" value="Manes.01G157900.1.v8.1.CDS"/>
    <property type="gene ID" value="Manes.01G157900.v8.1"/>
</dbReference>
<feature type="compositionally biased region" description="Basic and acidic residues" evidence="7">
    <location>
        <begin position="344"/>
        <end position="361"/>
    </location>
</feature>
<dbReference type="SUPFAM" id="SSF49764">
    <property type="entry name" value="HSP20-like chaperones"/>
    <property type="match status" value="1"/>
</dbReference>
<dbReference type="Gene3D" id="1.10.150.60">
    <property type="entry name" value="ARID DNA-binding domain"/>
    <property type="match status" value="1"/>
</dbReference>
<dbReference type="PROSITE" id="PS51011">
    <property type="entry name" value="ARID"/>
    <property type="match status" value="1"/>
</dbReference>
<dbReference type="SUPFAM" id="SSF46774">
    <property type="entry name" value="ARID-like"/>
    <property type="match status" value="1"/>
</dbReference>
<dbReference type="InterPro" id="IPR045147">
    <property type="entry name" value="ARI3A/B/C"/>
</dbReference>
<feature type="compositionally biased region" description="Polar residues" evidence="7">
    <location>
        <begin position="213"/>
        <end position="228"/>
    </location>
</feature>
<evidence type="ECO:0008006" key="12">
    <source>
        <dbReference type="Google" id="ProtNLM"/>
    </source>
</evidence>
<accession>A0A2C9WL89</accession>
<feature type="compositionally biased region" description="Acidic residues" evidence="7">
    <location>
        <begin position="379"/>
        <end position="392"/>
    </location>
</feature>
<dbReference type="OMA" id="HENKQEL"/>
<dbReference type="InterPro" id="IPR036431">
    <property type="entry name" value="ARID_dom_sf"/>
</dbReference>
<evidence type="ECO:0000259" key="9">
    <source>
        <dbReference type="PROSITE" id="PS51011"/>
    </source>
</evidence>
<gene>
    <name evidence="10" type="ORF">MANES_01G157900v8</name>
</gene>
<dbReference type="Pfam" id="PF01388">
    <property type="entry name" value="ARID"/>
    <property type="match status" value="1"/>
</dbReference>
<keyword evidence="4" id="KW-0539">Nucleus</keyword>
<feature type="domain" description="SHSP" evidence="8">
    <location>
        <begin position="585"/>
        <end position="685"/>
    </location>
</feature>
<feature type="compositionally biased region" description="Basic and acidic residues" evidence="7">
    <location>
        <begin position="305"/>
        <end position="319"/>
    </location>
</feature>
<evidence type="ECO:0000256" key="6">
    <source>
        <dbReference type="RuleBase" id="RU003616"/>
    </source>
</evidence>
<dbReference type="CDD" id="cd06464">
    <property type="entry name" value="ACD_sHsps-like"/>
    <property type="match status" value="1"/>
</dbReference>
<keyword evidence="11" id="KW-1185">Reference proteome</keyword>
<feature type="compositionally biased region" description="Basic and acidic residues" evidence="7">
    <location>
        <begin position="233"/>
        <end position="245"/>
    </location>
</feature>
<dbReference type="FunFam" id="2.60.40.790:FF:000014">
    <property type="entry name" value="AT-rich interactive domain-containing protein 3"/>
    <property type="match status" value="1"/>
</dbReference>
<dbReference type="PANTHER" id="PTHR15348">
    <property type="entry name" value="AT-RICH INTERACTIVE DOMAIN-CONTAINING PROTEIN ARID DOMAIN- CONTAINING PROTEIN DEAD RINGER PROTEIN B-CELL REGULATOR OF IGH TRANSCRIPTION BRIGHT"/>
    <property type="match status" value="1"/>
</dbReference>
<dbReference type="GO" id="GO:0005634">
    <property type="term" value="C:nucleus"/>
    <property type="evidence" value="ECO:0000318"/>
    <property type="project" value="GO_Central"/>
</dbReference>
<dbReference type="OrthoDB" id="338531at2759"/>
<dbReference type="InterPro" id="IPR002068">
    <property type="entry name" value="A-crystallin/Hsp20_dom"/>
</dbReference>
<evidence type="ECO:0000256" key="1">
    <source>
        <dbReference type="ARBA" id="ARBA00023015"/>
    </source>
</evidence>
<dbReference type="InterPro" id="IPR008978">
    <property type="entry name" value="HSP20-like_chaperone"/>
</dbReference>
<proteinExistence type="inferred from homology"/>
<evidence type="ECO:0000256" key="3">
    <source>
        <dbReference type="ARBA" id="ARBA00023163"/>
    </source>
</evidence>
<feature type="compositionally biased region" description="Basic and acidic residues" evidence="7">
    <location>
        <begin position="186"/>
        <end position="199"/>
    </location>
</feature>
<dbReference type="SMART" id="SM01014">
    <property type="entry name" value="ARID"/>
    <property type="match status" value="1"/>
</dbReference>